<dbReference type="Pfam" id="PF00072">
    <property type="entry name" value="Response_reg"/>
    <property type="match status" value="1"/>
</dbReference>
<evidence type="ECO:0000256" key="4">
    <source>
        <dbReference type="ARBA" id="ARBA00022553"/>
    </source>
</evidence>
<keyword evidence="8" id="KW-0067">ATP-binding</keyword>
<dbReference type="SMART" id="SM00388">
    <property type="entry name" value="HisKA"/>
    <property type="match status" value="1"/>
</dbReference>
<dbReference type="InterPro" id="IPR005467">
    <property type="entry name" value="His_kinase_dom"/>
</dbReference>
<evidence type="ECO:0000256" key="5">
    <source>
        <dbReference type="ARBA" id="ARBA00022679"/>
    </source>
</evidence>
<dbReference type="Gene3D" id="1.10.287.130">
    <property type="match status" value="1"/>
</dbReference>
<comment type="catalytic activity">
    <reaction evidence="1">
        <text>ATP + protein L-histidine = ADP + protein N-phospho-L-histidine.</text>
        <dbReference type="EC" id="2.7.13.3"/>
    </reaction>
</comment>
<feature type="coiled-coil region" evidence="13">
    <location>
        <begin position="157"/>
        <end position="184"/>
    </location>
</feature>
<dbReference type="InterPro" id="IPR011006">
    <property type="entry name" value="CheY-like_superfamily"/>
</dbReference>
<dbReference type="CDD" id="cd17546">
    <property type="entry name" value="REC_hyHK_CKI1_RcsC-like"/>
    <property type="match status" value="1"/>
</dbReference>
<dbReference type="EC" id="2.7.13.3" evidence="3"/>
<dbReference type="Gene3D" id="3.30.565.10">
    <property type="entry name" value="Histidine kinase-like ATPase, C-terminal domain"/>
    <property type="match status" value="1"/>
</dbReference>
<keyword evidence="7" id="KW-0418">Kinase</keyword>
<organism evidence="17 18">
    <name type="scientific">Imhoffiella purpurea</name>
    <dbReference type="NCBI Taxonomy" id="1249627"/>
    <lineage>
        <taxon>Bacteria</taxon>
        <taxon>Pseudomonadati</taxon>
        <taxon>Pseudomonadota</taxon>
        <taxon>Gammaproteobacteria</taxon>
        <taxon>Chromatiales</taxon>
        <taxon>Chromatiaceae</taxon>
        <taxon>Imhoffiella</taxon>
    </lineage>
</organism>
<dbReference type="InterPro" id="IPR036097">
    <property type="entry name" value="HisK_dim/P_sf"/>
</dbReference>
<dbReference type="GO" id="GO:0005524">
    <property type="term" value="F:ATP binding"/>
    <property type="evidence" value="ECO:0007669"/>
    <property type="project" value="UniProtKB-KW"/>
</dbReference>
<evidence type="ECO:0000256" key="8">
    <source>
        <dbReference type="ARBA" id="ARBA00022840"/>
    </source>
</evidence>
<evidence type="ECO:0000313" key="18">
    <source>
        <dbReference type="Proteomes" id="UP000019460"/>
    </source>
</evidence>
<dbReference type="Gene3D" id="3.40.50.2300">
    <property type="match status" value="1"/>
</dbReference>
<dbReference type="Gene3D" id="3.30.450.20">
    <property type="entry name" value="PAS domain"/>
    <property type="match status" value="1"/>
</dbReference>
<dbReference type="PROSITE" id="PS50112">
    <property type="entry name" value="PAS"/>
    <property type="match status" value="1"/>
</dbReference>
<dbReference type="InterPro" id="IPR003661">
    <property type="entry name" value="HisK_dim/P_dom"/>
</dbReference>
<dbReference type="Gene3D" id="3.40.50.1450">
    <property type="entry name" value="HybD-like"/>
    <property type="match status" value="1"/>
</dbReference>
<keyword evidence="9" id="KW-0902">Two-component regulatory system</keyword>
<dbReference type="GO" id="GO:0000155">
    <property type="term" value="F:phosphorelay sensor kinase activity"/>
    <property type="evidence" value="ECO:0007669"/>
    <property type="project" value="InterPro"/>
</dbReference>
<sequence length="762" mass="83651">MSERLRILCFGNPLHGDDAFGPAVAMALRRSAVPRDVGIHECGSPDLHVLDLFEDCEELLLVDAMEGERPGRVRLIPSDAIPFESDIAGAHGAGIGHLLANARTSLARLPHIACLVAEVDRIETFRPGLSLELAAAVGEATGLIRERWLQPATSDLDVELADELQVLRQANEALESELLKSADALDLMIGEYEHQQDELGRRSQEMSQLNGTMERAIDTMDEIFVLMDDKGRITKVNRLLQKELGYSPAETLGTFLEERLGPDGRQALKDLLPEGSRGPRLLDVIRAHGGHLRAELGFRHARAERGEAGVREVPYLVNASLLHGVSGKLEGAILVAANISAIKQREQDLRDNQIRLAQTAEELKSHRDNLAALVEAQTHDLRIAKEQAESANRAKSAFLANMSHEIRTPMNAIMGFAYLLRTEPLTPNQQDKIGKIMNAATHLLRVINDILDFSKIEAGQVRIERAPLSVATLVEETCSMMAERVRDGEVALLHEVDPDLYDLEFLGDALRISQVLINFIGNAVRFTERGRILLRVRLEASVGDRFQLRFEVEDTGIGIAEEALERIFVAFEQAENSTTRKYGGTGLGLAISKRLVELMGGDAGVGSVLGQGSCFWFTLTLETAAPQLDQPSAHAPTGMRAGARILVVEDNEINQVVASELLHHLGASVTLAGHGGEAVELVERERFDLVLMDMQMPVMDGLEATRRIRGLGVRTPIIAMTANAFDEDRHLCEEAGMDDFVSKPVDPDRMQATLSKWLAPLD</sequence>
<dbReference type="InterPro" id="IPR036890">
    <property type="entry name" value="HATPase_C_sf"/>
</dbReference>
<dbReference type="PATRIC" id="fig|1249627.3.peg.3851"/>
<keyword evidence="6" id="KW-0547">Nucleotide-binding</keyword>
<accession>W9V1P2</accession>
<comment type="subcellular location">
    <subcellularLocation>
        <location evidence="2">Membrane</location>
    </subcellularLocation>
</comment>
<evidence type="ECO:0000259" key="15">
    <source>
        <dbReference type="PROSITE" id="PS50110"/>
    </source>
</evidence>
<reference evidence="17 18" key="1">
    <citation type="submission" date="2012-11" db="EMBL/GenBank/DDBJ databases">
        <title>Genome assembly of Thiorhodococcus sp. AK35.</title>
        <authorList>
            <person name="Nupur N."/>
            <person name="Khatri I."/>
            <person name="Subramanian S."/>
            <person name="Pinnaka A."/>
        </authorList>
    </citation>
    <scope>NUCLEOTIDE SEQUENCE [LARGE SCALE GENOMIC DNA]</scope>
    <source>
        <strain evidence="17 18">AK35</strain>
    </source>
</reference>
<keyword evidence="4 12" id="KW-0597">Phosphoprotein</keyword>
<dbReference type="Proteomes" id="UP000019460">
    <property type="component" value="Unassembled WGS sequence"/>
</dbReference>
<dbReference type="eggNOG" id="COG0642">
    <property type="taxonomic scope" value="Bacteria"/>
</dbReference>
<evidence type="ECO:0000256" key="12">
    <source>
        <dbReference type="PROSITE-ProRule" id="PRU00169"/>
    </source>
</evidence>
<dbReference type="InterPro" id="IPR023430">
    <property type="entry name" value="Pept_HybD-like_dom_sf"/>
</dbReference>
<evidence type="ECO:0000256" key="7">
    <source>
        <dbReference type="ARBA" id="ARBA00022777"/>
    </source>
</evidence>
<dbReference type="NCBIfam" id="TIGR00072">
    <property type="entry name" value="hydrog_prot"/>
    <property type="match status" value="1"/>
</dbReference>
<proteinExistence type="predicted"/>
<dbReference type="CDD" id="cd00082">
    <property type="entry name" value="HisKA"/>
    <property type="match status" value="1"/>
</dbReference>
<feature type="domain" description="Histidine kinase" evidence="14">
    <location>
        <begin position="401"/>
        <end position="623"/>
    </location>
</feature>
<evidence type="ECO:0000259" key="16">
    <source>
        <dbReference type="PROSITE" id="PS50112"/>
    </source>
</evidence>
<dbReference type="MEROPS" id="A31.004"/>
<keyword evidence="11" id="KW-0131">Cell cycle</keyword>
<dbReference type="FunFam" id="3.30.565.10:FF:000010">
    <property type="entry name" value="Sensor histidine kinase RcsC"/>
    <property type="match status" value="1"/>
</dbReference>
<dbReference type="Pfam" id="PF00512">
    <property type="entry name" value="HisKA"/>
    <property type="match status" value="1"/>
</dbReference>
<dbReference type="CDD" id="cd00518">
    <property type="entry name" value="H2MP"/>
    <property type="match status" value="1"/>
</dbReference>
<dbReference type="SUPFAM" id="SSF55874">
    <property type="entry name" value="ATPase domain of HSP90 chaperone/DNA topoisomerase II/histidine kinase"/>
    <property type="match status" value="1"/>
</dbReference>
<dbReference type="AlphaFoldDB" id="W9V1P2"/>
<dbReference type="CDD" id="cd00130">
    <property type="entry name" value="PAS"/>
    <property type="match status" value="1"/>
</dbReference>
<gene>
    <name evidence="17" type="ORF">D779_3774</name>
</gene>
<evidence type="ECO:0000256" key="9">
    <source>
        <dbReference type="ARBA" id="ARBA00023012"/>
    </source>
</evidence>
<dbReference type="InterPro" id="IPR001789">
    <property type="entry name" value="Sig_transdc_resp-reg_receiver"/>
</dbReference>
<evidence type="ECO:0000256" key="1">
    <source>
        <dbReference type="ARBA" id="ARBA00000085"/>
    </source>
</evidence>
<dbReference type="PRINTS" id="PR00344">
    <property type="entry name" value="BCTRLSENSOR"/>
</dbReference>
<feature type="modified residue" description="4-aspartylphosphate" evidence="12">
    <location>
        <position position="693"/>
    </location>
</feature>
<dbReference type="InterPro" id="IPR004358">
    <property type="entry name" value="Sig_transdc_His_kin-like_C"/>
</dbReference>
<dbReference type="SMART" id="SM00091">
    <property type="entry name" value="PAS"/>
    <property type="match status" value="1"/>
</dbReference>
<dbReference type="PANTHER" id="PTHR45339">
    <property type="entry name" value="HYBRID SIGNAL TRANSDUCTION HISTIDINE KINASE J"/>
    <property type="match status" value="1"/>
</dbReference>
<dbReference type="STRING" id="1249627.D779_3774"/>
<dbReference type="Pfam" id="PF02518">
    <property type="entry name" value="HATPase_c"/>
    <property type="match status" value="1"/>
</dbReference>
<evidence type="ECO:0000256" key="6">
    <source>
        <dbReference type="ARBA" id="ARBA00022741"/>
    </source>
</evidence>
<protein>
    <recommendedName>
        <fullName evidence="3">histidine kinase</fullName>
        <ecNumber evidence="3">2.7.13.3</ecNumber>
    </recommendedName>
</protein>
<evidence type="ECO:0000256" key="11">
    <source>
        <dbReference type="ARBA" id="ARBA00023306"/>
    </source>
</evidence>
<feature type="coiled-coil region" evidence="13">
    <location>
        <begin position="349"/>
        <end position="394"/>
    </location>
</feature>
<dbReference type="GO" id="GO:0008233">
    <property type="term" value="F:peptidase activity"/>
    <property type="evidence" value="ECO:0007669"/>
    <property type="project" value="InterPro"/>
</dbReference>
<evidence type="ECO:0000256" key="10">
    <source>
        <dbReference type="ARBA" id="ARBA00023136"/>
    </source>
</evidence>
<evidence type="ECO:0000256" key="13">
    <source>
        <dbReference type="SAM" id="Coils"/>
    </source>
</evidence>
<dbReference type="PANTHER" id="PTHR45339:SF1">
    <property type="entry name" value="HYBRID SIGNAL TRANSDUCTION HISTIDINE KINASE J"/>
    <property type="match status" value="1"/>
</dbReference>
<evidence type="ECO:0000313" key="17">
    <source>
        <dbReference type="EMBL" id="EXJ13378.1"/>
    </source>
</evidence>
<keyword evidence="5" id="KW-0808">Transferase</keyword>
<dbReference type="EMBL" id="AONC01000071">
    <property type="protein sequence ID" value="EXJ13378.1"/>
    <property type="molecule type" value="Genomic_DNA"/>
</dbReference>
<dbReference type="eggNOG" id="COG4942">
    <property type="taxonomic scope" value="Bacteria"/>
</dbReference>
<dbReference type="RefSeq" id="WP_052348276.1">
    <property type="nucleotide sequence ID" value="NZ_AONC01000071.1"/>
</dbReference>
<dbReference type="InterPro" id="IPR000671">
    <property type="entry name" value="Peptidase_A31"/>
</dbReference>
<dbReference type="GO" id="GO:0016020">
    <property type="term" value="C:membrane"/>
    <property type="evidence" value="ECO:0007669"/>
    <property type="project" value="UniProtKB-SubCell"/>
</dbReference>
<dbReference type="NCBIfam" id="TIGR00229">
    <property type="entry name" value="sensory_box"/>
    <property type="match status" value="1"/>
</dbReference>
<feature type="domain" description="Response regulatory" evidence="15">
    <location>
        <begin position="644"/>
        <end position="758"/>
    </location>
</feature>
<dbReference type="SMART" id="SM00448">
    <property type="entry name" value="REC"/>
    <property type="match status" value="1"/>
</dbReference>
<keyword evidence="13" id="KW-0175">Coiled coil</keyword>
<dbReference type="FunFam" id="1.10.287.130:FF:000038">
    <property type="entry name" value="Sensory transduction histidine kinase"/>
    <property type="match status" value="1"/>
</dbReference>
<dbReference type="InterPro" id="IPR000014">
    <property type="entry name" value="PAS"/>
</dbReference>
<dbReference type="Pfam" id="PF01750">
    <property type="entry name" value="HycI"/>
    <property type="match status" value="1"/>
</dbReference>
<dbReference type="SUPFAM" id="SSF53163">
    <property type="entry name" value="HybD-like"/>
    <property type="match status" value="1"/>
</dbReference>
<dbReference type="PROSITE" id="PS50110">
    <property type="entry name" value="RESPONSE_REGULATORY"/>
    <property type="match status" value="1"/>
</dbReference>
<dbReference type="GO" id="GO:0008047">
    <property type="term" value="F:enzyme activator activity"/>
    <property type="evidence" value="ECO:0007669"/>
    <property type="project" value="InterPro"/>
</dbReference>
<dbReference type="InterPro" id="IPR003594">
    <property type="entry name" value="HATPase_dom"/>
</dbReference>
<name>W9V1P2_9GAMM</name>
<dbReference type="PROSITE" id="PS50109">
    <property type="entry name" value="HIS_KIN"/>
    <property type="match status" value="1"/>
</dbReference>
<dbReference type="CDD" id="cd16922">
    <property type="entry name" value="HATPase_EvgS-ArcB-TorS-like"/>
    <property type="match status" value="1"/>
</dbReference>
<evidence type="ECO:0000256" key="2">
    <source>
        <dbReference type="ARBA" id="ARBA00004370"/>
    </source>
</evidence>
<comment type="caution">
    <text evidence="17">The sequence shown here is derived from an EMBL/GenBank/DDBJ whole genome shotgun (WGS) entry which is preliminary data.</text>
</comment>
<feature type="domain" description="PAS" evidence="16">
    <location>
        <begin position="209"/>
        <end position="279"/>
    </location>
</feature>
<keyword evidence="18" id="KW-1185">Reference proteome</keyword>
<evidence type="ECO:0000256" key="3">
    <source>
        <dbReference type="ARBA" id="ARBA00012438"/>
    </source>
</evidence>
<dbReference type="SUPFAM" id="SSF47384">
    <property type="entry name" value="Homodimeric domain of signal transducing histidine kinase"/>
    <property type="match status" value="1"/>
</dbReference>
<evidence type="ECO:0000259" key="14">
    <source>
        <dbReference type="PROSITE" id="PS50109"/>
    </source>
</evidence>
<dbReference type="SMART" id="SM00387">
    <property type="entry name" value="HATPase_c"/>
    <property type="match status" value="1"/>
</dbReference>
<dbReference type="InterPro" id="IPR035965">
    <property type="entry name" value="PAS-like_dom_sf"/>
</dbReference>
<keyword evidence="10" id="KW-0472">Membrane</keyword>
<dbReference type="SUPFAM" id="SSF52172">
    <property type="entry name" value="CheY-like"/>
    <property type="match status" value="1"/>
</dbReference>
<dbReference type="SUPFAM" id="SSF55785">
    <property type="entry name" value="PYP-like sensor domain (PAS domain)"/>
    <property type="match status" value="1"/>
</dbReference>
<dbReference type="OrthoDB" id="5563233at2"/>